<accession>A0ABT9IPJ0</accession>
<gene>
    <name evidence="3" type="ORF">Q9R02_10045</name>
</gene>
<dbReference type="CDD" id="cd07826">
    <property type="entry name" value="SRPBCC_CalC_Aha1-like_9"/>
    <property type="match status" value="1"/>
</dbReference>
<protein>
    <submittedName>
        <fullName evidence="3">SRPBCC family protein</fullName>
    </submittedName>
</protein>
<evidence type="ECO:0000256" key="1">
    <source>
        <dbReference type="ARBA" id="ARBA00006817"/>
    </source>
</evidence>
<dbReference type="RefSeq" id="WP_305996548.1">
    <property type="nucleotide sequence ID" value="NZ_JAVALS010000006.1"/>
</dbReference>
<dbReference type="InterPro" id="IPR013538">
    <property type="entry name" value="ASHA1/2-like_C"/>
</dbReference>
<comment type="similarity">
    <text evidence="1">Belongs to the AHA1 family.</text>
</comment>
<dbReference type="SUPFAM" id="SSF55961">
    <property type="entry name" value="Bet v1-like"/>
    <property type="match status" value="1"/>
</dbReference>
<proteinExistence type="inferred from homology"/>
<reference evidence="3 4" key="1">
    <citation type="submission" date="2023-08" db="EMBL/GenBank/DDBJ databases">
        <title>Arthrobacter horti sp. nov., isolated from forest soil.</title>
        <authorList>
            <person name="Park M."/>
        </authorList>
    </citation>
    <scope>NUCLEOTIDE SEQUENCE [LARGE SCALE GENOMIC DNA]</scope>
    <source>
        <strain evidence="3 4">YJM1</strain>
    </source>
</reference>
<comment type="caution">
    <text evidence="3">The sequence shown here is derived from an EMBL/GenBank/DDBJ whole genome shotgun (WGS) entry which is preliminary data.</text>
</comment>
<keyword evidence="4" id="KW-1185">Reference proteome</keyword>
<dbReference type="EMBL" id="JAVALS010000006">
    <property type="protein sequence ID" value="MDP5227493.1"/>
    <property type="molecule type" value="Genomic_DNA"/>
</dbReference>
<sequence>MSNPVSINAVPGTSLVEISREFEAPADALFRAHADPELFAQWIGPRALQTSITRWDFSTGGGYGFEQQNPQGGTYGFRGVFHTIVPDELIIQTFEYLGAPHEVSLDRMRFEALPDGRSRLISRSVFTSQEAVEQMIASGMEHGVVEGYEKLDELLAR</sequence>
<dbReference type="InterPro" id="IPR023393">
    <property type="entry name" value="START-like_dom_sf"/>
</dbReference>
<dbReference type="Pfam" id="PF08327">
    <property type="entry name" value="AHSA1"/>
    <property type="match status" value="1"/>
</dbReference>
<dbReference type="Proteomes" id="UP001232725">
    <property type="component" value="Unassembled WGS sequence"/>
</dbReference>
<evidence type="ECO:0000313" key="3">
    <source>
        <dbReference type="EMBL" id="MDP5227493.1"/>
    </source>
</evidence>
<feature type="domain" description="Activator of Hsp90 ATPase homologue 1/2-like C-terminal" evidence="2">
    <location>
        <begin position="24"/>
        <end position="155"/>
    </location>
</feature>
<dbReference type="Gene3D" id="3.30.530.20">
    <property type="match status" value="1"/>
</dbReference>
<organism evidence="3 4">
    <name type="scientific">Arthrobacter horti</name>
    <dbReference type="NCBI Taxonomy" id="3068273"/>
    <lineage>
        <taxon>Bacteria</taxon>
        <taxon>Bacillati</taxon>
        <taxon>Actinomycetota</taxon>
        <taxon>Actinomycetes</taxon>
        <taxon>Micrococcales</taxon>
        <taxon>Micrococcaceae</taxon>
        <taxon>Arthrobacter</taxon>
    </lineage>
</organism>
<evidence type="ECO:0000259" key="2">
    <source>
        <dbReference type="Pfam" id="PF08327"/>
    </source>
</evidence>
<evidence type="ECO:0000313" key="4">
    <source>
        <dbReference type="Proteomes" id="UP001232725"/>
    </source>
</evidence>
<name>A0ABT9IPJ0_9MICC</name>